<evidence type="ECO:0000313" key="9">
    <source>
        <dbReference type="Proteomes" id="UP000663836"/>
    </source>
</evidence>
<dbReference type="Proteomes" id="UP000663864">
    <property type="component" value="Unassembled WGS sequence"/>
</dbReference>
<evidence type="ECO:0000256" key="1">
    <source>
        <dbReference type="ARBA" id="ARBA00004370"/>
    </source>
</evidence>
<dbReference type="SUPFAM" id="SSF81321">
    <property type="entry name" value="Family A G protein-coupled receptor-like"/>
    <property type="match status" value="1"/>
</dbReference>
<feature type="transmembrane region" description="Helical" evidence="5">
    <location>
        <begin position="6"/>
        <end position="28"/>
    </location>
</feature>
<feature type="transmembrane region" description="Helical" evidence="5">
    <location>
        <begin position="49"/>
        <end position="70"/>
    </location>
</feature>
<accession>A0A819SHF0</accession>
<organism evidence="8 9">
    <name type="scientific">Rotaria sordida</name>
    <dbReference type="NCBI Taxonomy" id="392033"/>
    <lineage>
        <taxon>Eukaryota</taxon>
        <taxon>Metazoa</taxon>
        <taxon>Spiralia</taxon>
        <taxon>Gnathifera</taxon>
        <taxon>Rotifera</taxon>
        <taxon>Eurotatoria</taxon>
        <taxon>Bdelloidea</taxon>
        <taxon>Philodinida</taxon>
        <taxon>Philodinidae</taxon>
        <taxon>Rotaria</taxon>
    </lineage>
</organism>
<keyword evidence="2 5" id="KW-0812">Transmembrane</keyword>
<dbReference type="InterPro" id="IPR017452">
    <property type="entry name" value="GPCR_Rhodpsn_7TM"/>
</dbReference>
<keyword evidence="3 5" id="KW-1133">Transmembrane helix</keyword>
<sequence>MALYYTVAPLLLIIFGILTIINTHRHAVRVAAQTLSIGVRRTEGQLARMLLLQVCSHLILTTPFGIIYFMNAFNPSTRTVYITGIRYILVMWQQCDYFLSFFLYIFSGSLYREQLRQLFKLTKQRAPAIHSTQRQQAAIAEQHRTANTIGPPTVQNNVVRERSSCL</sequence>
<dbReference type="Proteomes" id="UP000663836">
    <property type="component" value="Unassembled WGS sequence"/>
</dbReference>
<comment type="caution">
    <text evidence="8">The sequence shown here is derived from an EMBL/GenBank/DDBJ whole genome shotgun (WGS) entry which is preliminary data.</text>
</comment>
<evidence type="ECO:0000256" key="4">
    <source>
        <dbReference type="ARBA" id="ARBA00023136"/>
    </source>
</evidence>
<reference evidence="8" key="1">
    <citation type="submission" date="2021-02" db="EMBL/GenBank/DDBJ databases">
        <authorList>
            <person name="Nowell W R."/>
        </authorList>
    </citation>
    <scope>NUCLEOTIDE SEQUENCE</scope>
</reference>
<evidence type="ECO:0000256" key="2">
    <source>
        <dbReference type="ARBA" id="ARBA00022692"/>
    </source>
</evidence>
<gene>
    <name evidence="8" type="ORF">JBS370_LOCUS29656</name>
    <name evidence="7" type="ORF">ZHD862_LOCUS31819</name>
</gene>
<feature type="transmembrane region" description="Helical" evidence="5">
    <location>
        <begin position="90"/>
        <end position="111"/>
    </location>
</feature>
<evidence type="ECO:0000256" key="5">
    <source>
        <dbReference type="SAM" id="Phobius"/>
    </source>
</evidence>
<proteinExistence type="predicted"/>
<evidence type="ECO:0000313" key="7">
    <source>
        <dbReference type="EMBL" id="CAF1375248.1"/>
    </source>
</evidence>
<comment type="subcellular location">
    <subcellularLocation>
        <location evidence="1">Membrane</location>
    </subcellularLocation>
</comment>
<name>A0A819SHF0_9BILA</name>
<dbReference type="GO" id="GO:0016020">
    <property type="term" value="C:membrane"/>
    <property type="evidence" value="ECO:0007669"/>
    <property type="project" value="UniProtKB-SubCell"/>
</dbReference>
<protein>
    <recommendedName>
        <fullName evidence="6">G-protein coupled receptors family 1 profile domain-containing protein</fullName>
    </recommendedName>
</protein>
<evidence type="ECO:0000313" key="8">
    <source>
        <dbReference type="EMBL" id="CAF4062119.1"/>
    </source>
</evidence>
<feature type="domain" description="G-protein coupled receptors family 1 profile" evidence="6">
    <location>
        <begin position="1"/>
        <end position="104"/>
    </location>
</feature>
<dbReference type="PROSITE" id="PS50262">
    <property type="entry name" value="G_PROTEIN_RECEP_F1_2"/>
    <property type="match status" value="1"/>
</dbReference>
<dbReference type="Gene3D" id="1.20.1070.10">
    <property type="entry name" value="Rhodopsin 7-helix transmembrane proteins"/>
    <property type="match status" value="1"/>
</dbReference>
<dbReference type="AlphaFoldDB" id="A0A819SHF0"/>
<evidence type="ECO:0000256" key="3">
    <source>
        <dbReference type="ARBA" id="ARBA00022989"/>
    </source>
</evidence>
<dbReference type="EMBL" id="CAJOBD010006476">
    <property type="protein sequence ID" value="CAF4062119.1"/>
    <property type="molecule type" value="Genomic_DNA"/>
</dbReference>
<dbReference type="EMBL" id="CAJNOT010003284">
    <property type="protein sequence ID" value="CAF1375248.1"/>
    <property type="molecule type" value="Genomic_DNA"/>
</dbReference>
<evidence type="ECO:0000259" key="6">
    <source>
        <dbReference type="PROSITE" id="PS50262"/>
    </source>
</evidence>
<keyword evidence="4 5" id="KW-0472">Membrane</keyword>